<evidence type="ECO:0000256" key="8">
    <source>
        <dbReference type="PROSITE-ProRule" id="PRU00042"/>
    </source>
</evidence>
<dbReference type="Gene3D" id="3.30.160.60">
    <property type="entry name" value="Classic Zinc Finger"/>
    <property type="match status" value="1"/>
</dbReference>
<evidence type="ECO:0000256" key="2">
    <source>
        <dbReference type="ARBA" id="ARBA00022723"/>
    </source>
</evidence>
<keyword evidence="6" id="KW-0804">Transcription</keyword>
<dbReference type="EMBL" id="JARKIF010000049">
    <property type="protein sequence ID" value="KAJ7607530.1"/>
    <property type="molecule type" value="Genomic_DNA"/>
</dbReference>
<dbReference type="PROSITE" id="PS00028">
    <property type="entry name" value="ZINC_FINGER_C2H2_1"/>
    <property type="match status" value="2"/>
</dbReference>
<keyword evidence="4" id="KW-0862">Zinc</keyword>
<comment type="caution">
    <text evidence="10">The sequence shown here is derived from an EMBL/GenBank/DDBJ whole genome shotgun (WGS) entry which is preliminary data.</text>
</comment>
<dbReference type="InterPro" id="IPR013087">
    <property type="entry name" value="Znf_C2H2_type"/>
</dbReference>
<evidence type="ECO:0000256" key="5">
    <source>
        <dbReference type="ARBA" id="ARBA00023015"/>
    </source>
</evidence>
<dbReference type="Pfam" id="PF00096">
    <property type="entry name" value="zf-C2H2"/>
    <property type="match status" value="1"/>
</dbReference>
<dbReference type="PANTHER" id="PTHR46179:SF13">
    <property type="entry name" value="C2H2-TYPE DOMAIN-CONTAINING PROTEIN"/>
    <property type="match status" value="1"/>
</dbReference>
<feature type="domain" description="C2H2-type" evidence="9">
    <location>
        <begin position="274"/>
        <end position="298"/>
    </location>
</feature>
<evidence type="ECO:0000313" key="11">
    <source>
        <dbReference type="Proteomes" id="UP001221142"/>
    </source>
</evidence>
<keyword evidence="11" id="KW-1185">Reference proteome</keyword>
<protein>
    <recommendedName>
        <fullName evidence="9">C2H2-type domain-containing protein</fullName>
    </recommendedName>
</protein>
<dbReference type="GO" id="GO:0006357">
    <property type="term" value="P:regulation of transcription by RNA polymerase II"/>
    <property type="evidence" value="ECO:0007669"/>
    <property type="project" value="TreeGrafter"/>
</dbReference>
<dbReference type="Proteomes" id="UP001221142">
    <property type="component" value="Unassembled WGS sequence"/>
</dbReference>
<reference evidence="10" key="1">
    <citation type="submission" date="2023-03" db="EMBL/GenBank/DDBJ databases">
        <title>Massive genome expansion in bonnet fungi (Mycena s.s.) driven by repeated elements and novel gene families across ecological guilds.</title>
        <authorList>
            <consortium name="Lawrence Berkeley National Laboratory"/>
            <person name="Harder C.B."/>
            <person name="Miyauchi S."/>
            <person name="Viragh M."/>
            <person name="Kuo A."/>
            <person name="Thoen E."/>
            <person name="Andreopoulos B."/>
            <person name="Lu D."/>
            <person name="Skrede I."/>
            <person name="Drula E."/>
            <person name="Henrissat B."/>
            <person name="Morin E."/>
            <person name="Kohler A."/>
            <person name="Barry K."/>
            <person name="LaButti K."/>
            <person name="Morin E."/>
            <person name="Salamov A."/>
            <person name="Lipzen A."/>
            <person name="Mereny Z."/>
            <person name="Hegedus B."/>
            <person name="Baldrian P."/>
            <person name="Stursova M."/>
            <person name="Weitz H."/>
            <person name="Taylor A."/>
            <person name="Grigoriev I.V."/>
            <person name="Nagy L.G."/>
            <person name="Martin F."/>
            <person name="Kauserud H."/>
        </authorList>
    </citation>
    <scope>NUCLEOTIDE SEQUENCE</scope>
    <source>
        <strain evidence="10">9284</strain>
    </source>
</reference>
<evidence type="ECO:0000256" key="6">
    <source>
        <dbReference type="ARBA" id="ARBA00023163"/>
    </source>
</evidence>
<evidence type="ECO:0000256" key="7">
    <source>
        <dbReference type="ARBA" id="ARBA00023242"/>
    </source>
</evidence>
<comment type="subcellular location">
    <subcellularLocation>
        <location evidence="1">Nucleus</location>
    </subcellularLocation>
</comment>
<dbReference type="AlphaFoldDB" id="A0AAD7B201"/>
<organism evidence="10 11">
    <name type="scientific">Roridomyces roridus</name>
    <dbReference type="NCBI Taxonomy" id="1738132"/>
    <lineage>
        <taxon>Eukaryota</taxon>
        <taxon>Fungi</taxon>
        <taxon>Dikarya</taxon>
        <taxon>Basidiomycota</taxon>
        <taxon>Agaricomycotina</taxon>
        <taxon>Agaricomycetes</taxon>
        <taxon>Agaricomycetidae</taxon>
        <taxon>Agaricales</taxon>
        <taxon>Marasmiineae</taxon>
        <taxon>Mycenaceae</taxon>
        <taxon>Roridomyces</taxon>
    </lineage>
</organism>
<dbReference type="PROSITE" id="PS50157">
    <property type="entry name" value="ZINC_FINGER_C2H2_2"/>
    <property type="match status" value="1"/>
</dbReference>
<evidence type="ECO:0000313" key="10">
    <source>
        <dbReference type="EMBL" id="KAJ7607530.1"/>
    </source>
</evidence>
<name>A0AAD7B201_9AGAR</name>
<evidence type="ECO:0000256" key="4">
    <source>
        <dbReference type="ARBA" id="ARBA00022833"/>
    </source>
</evidence>
<dbReference type="GO" id="GO:0008270">
    <property type="term" value="F:zinc ion binding"/>
    <property type="evidence" value="ECO:0007669"/>
    <property type="project" value="UniProtKB-KW"/>
</dbReference>
<evidence type="ECO:0000259" key="9">
    <source>
        <dbReference type="PROSITE" id="PS50157"/>
    </source>
</evidence>
<dbReference type="SMART" id="SM00355">
    <property type="entry name" value="ZnF_C2H2"/>
    <property type="match status" value="2"/>
</dbReference>
<accession>A0AAD7B201</accession>
<gene>
    <name evidence="10" type="ORF">FB45DRAFT_1067823</name>
</gene>
<keyword evidence="2" id="KW-0479">Metal-binding</keyword>
<keyword evidence="5" id="KW-0805">Transcription regulation</keyword>
<keyword evidence="7" id="KW-0539">Nucleus</keyword>
<evidence type="ECO:0000256" key="1">
    <source>
        <dbReference type="ARBA" id="ARBA00004123"/>
    </source>
</evidence>
<dbReference type="GO" id="GO:0005634">
    <property type="term" value="C:nucleus"/>
    <property type="evidence" value="ECO:0007669"/>
    <property type="project" value="UniProtKB-SubCell"/>
</dbReference>
<dbReference type="InterPro" id="IPR051061">
    <property type="entry name" value="Zinc_finger_trans_reg"/>
</dbReference>
<proteinExistence type="predicted"/>
<keyword evidence="3 8" id="KW-0863">Zinc-finger</keyword>
<sequence>MLTISLEDMLSSKLDIRLGQVDGRLSCKLKPTDHSTHTDPSKSGAGISLNLESVRGENGMYTLILYASHDVDEPPSTVPSLPPSVASTPSDAAMFATPASVYRQMPDSDSFLLATDASPPSEYYASPLGFSTRSTSVSDDVHDAPKPFVPEWVSCLCRAFSCPVPTGAVFRFPNTTTIPLSRFFRPLPPIYVWITATTDDHDIHHHCTPTPPRSETDSITNDDSILRVTPGGNHRPGRRAQYPCEHPGCDRVLTSPYTRQVHMRTHRPKVRKAFVCTLGCGEAFTRQHDRQRHEVALHGKKCKDVCQRCKRFFSSPKMLERHVCRGGRQGAIQWPLSDDEVQSTLGTP</sequence>
<dbReference type="PANTHER" id="PTHR46179">
    <property type="entry name" value="ZINC FINGER PROTEIN"/>
    <property type="match status" value="1"/>
</dbReference>
<evidence type="ECO:0000256" key="3">
    <source>
        <dbReference type="ARBA" id="ARBA00022771"/>
    </source>
</evidence>